<dbReference type="InParanoid" id="A0A098DLT2"/>
<protein>
    <submittedName>
        <fullName evidence="2">Chromosome 2, complete genome</fullName>
    </submittedName>
</protein>
<organism evidence="2 4">
    <name type="scientific">Gibberella zeae (strain ATCC MYA-4620 / CBS 123657 / FGSC 9075 / NRRL 31084 / PH-1)</name>
    <name type="common">Wheat head blight fungus</name>
    <name type="synonym">Fusarium graminearum</name>
    <dbReference type="NCBI Taxonomy" id="229533"/>
    <lineage>
        <taxon>Eukaryota</taxon>
        <taxon>Fungi</taxon>
        <taxon>Dikarya</taxon>
        <taxon>Ascomycota</taxon>
        <taxon>Pezizomycotina</taxon>
        <taxon>Sordariomycetes</taxon>
        <taxon>Hypocreomycetidae</taxon>
        <taxon>Hypocreales</taxon>
        <taxon>Nectriaceae</taxon>
        <taxon>Fusarium</taxon>
    </lineage>
</organism>
<reference evidence="3 4" key="2">
    <citation type="journal article" date="2010" name="Nature">
        <title>Comparative genomics reveals mobile pathogenicity chromosomes in Fusarium.</title>
        <authorList>
            <person name="Ma L.J."/>
            <person name="van der Does H.C."/>
            <person name="Borkovich K.A."/>
            <person name="Coleman J.J."/>
            <person name="Daboussi M.J."/>
            <person name="Di Pietro A."/>
            <person name="Dufresne M."/>
            <person name="Freitag M."/>
            <person name="Grabherr M."/>
            <person name="Henrissat B."/>
            <person name="Houterman P.M."/>
            <person name="Kang S."/>
            <person name="Shim W.B."/>
            <person name="Woloshuk C."/>
            <person name="Xie X."/>
            <person name="Xu J.R."/>
            <person name="Antoniw J."/>
            <person name="Baker S.E."/>
            <person name="Bluhm B.H."/>
            <person name="Breakspear A."/>
            <person name="Brown D.W."/>
            <person name="Butchko R.A."/>
            <person name="Chapman S."/>
            <person name="Coulson R."/>
            <person name="Coutinho P.M."/>
            <person name="Danchin E.G."/>
            <person name="Diener A."/>
            <person name="Gale L.R."/>
            <person name="Gardiner D.M."/>
            <person name="Goff S."/>
            <person name="Hammond-Kosack K.E."/>
            <person name="Hilburn K."/>
            <person name="Hua-Van A."/>
            <person name="Jonkers W."/>
            <person name="Kazan K."/>
            <person name="Kodira C.D."/>
            <person name="Koehrsen M."/>
            <person name="Kumar L."/>
            <person name="Lee Y.H."/>
            <person name="Li L."/>
            <person name="Manners J.M."/>
            <person name="Miranda-Saavedra D."/>
            <person name="Mukherjee M."/>
            <person name="Park G."/>
            <person name="Park J."/>
            <person name="Park S.Y."/>
            <person name="Proctor R.H."/>
            <person name="Regev A."/>
            <person name="Ruiz-Roldan M.C."/>
            <person name="Sain D."/>
            <person name="Sakthikumar S."/>
            <person name="Sykes S."/>
            <person name="Schwartz D.C."/>
            <person name="Turgeon B.G."/>
            <person name="Wapinski I."/>
            <person name="Yoder O."/>
            <person name="Young S."/>
            <person name="Zeng Q."/>
            <person name="Zhou S."/>
            <person name="Galagan J."/>
            <person name="Cuomo C.A."/>
            <person name="Kistler H.C."/>
            <person name="Rep M."/>
        </authorList>
    </citation>
    <scope>GENOME REANNOTATION</scope>
    <source>
        <strain evidence="4">ATCC MYA-4620 / CBS 123657 / FGSC 9075 / NRRL 31084 / PH-1</strain>
        <strain evidence="3">PH-1 / ATCC MYA-4620 / FGSC 9075 / NRRL 31084</strain>
    </source>
</reference>
<feature type="region of interest" description="Disordered" evidence="1">
    <location>
        <begin position="1"/>
        <end position="63"/>
    </location>
</feature>
<name>A0A098DLT2_GIBZE</name>
<dbReference type="VEuPathDB" id="FungiDB:FGRAMPH1_01G14197"/>
<accession>A0A0E0S5X6</accession>
<reference evidence="2 4" key="3">
    <citation type="journal article" date="2015" name="BMC Genomics">
        <title>The completed genome sequence of the pathogenic ascomycete fungus Fusarium graminearum.</title>
        <authorList>
            <person name="King R."/>
            <person name="Urban M."/>
            <person name="Hammond-Kosack M.C."/>
            <person name="Hassani-Pak K."/>
            <person name="Hammond-Kosack K.E."/>
        </authorList>
    </citation>
    <scope>NUCLEOTIDE SEQUENCE [LARGE SCALE GENOMIC DNA]</scope>
    <source>
        <strain evidence="4">ATCC MYA-4620 / CBS 123657 / FGSC 9075 / NRRL 31084 / PH-1</strain>
        <strain evidence="2">PH-1</strain>
    </source>
</reference>
<evidence type="ECO:0000313" key="4">
    <source>
        <dbReference type="Proteomes" id="UP000070720"/>
    </source>
</evidence>
<keyword evidence="4" id="KW-1185">Reference proteome</keyword>
<dbReference type="Proteomes" id="UP000070720">
    <property type="component" value="Chromosome 2"/>
</dbReference>
<dbReference type="EnsemblFungi" id="CEF78901">
    <property type="protein sequence ID" value="CEF78901"/>
    <property type="gene ID" value="FGRRES_20187"/>
</dbReference>
<gene>
    <name evidence="2" type="ORF">FGRAMPH1_01T14197</name>
</gene>
<proteinExistence type="predicted"/>
<reference evidence="3 4" key="1">
    <citation type="journal article" date="2007" name="Science">
        <title>The Fusarium graminearum genome reveals a link between localized polymorphism and pathogen specialization.</title>
        <authorList>
            <person name="Cuomo C.A."/>
            <person name="Gueldener U."/>
            <person name="Xu J.-R."/>
            <person name="Trail F."/>
            <person name="Turgeon B.G."/>
            <person name="Di Pietro A."/>
            <person name="Walton J.D."/>
            <person name="Ma L.-J."/>
            <person name="Baker S.E."/>
            <person name="Rep M."/>
            <person name="Adam G."/>
            <person name="Antoniw J."/>
            <person name="Baldwin T."/>
            <person name="Calvo S.E."/>
            <person name="Chang Y.-L."/>
            <person name="DeCaprio D."/>
            <person name="Gale L.R."/>
            <person name="Gnerre S."/>
            <person name="Goswami R.S."/>
            <person name="Hammond-Kosack K."/>
            <person name="Harris L.J."/>
            <person name="Hilburn K."/>
            <person name="Kennell J.C."/>
            <person name="Kroken S."/>
            <person name="Magnuson J.K."/>
            <person name="Mannhaupt G."/>
            <person name="Mauceli E.W."/>
            <person name="Mewes H.-W."/>
            <person name="Mitterbauer R."/>
            <person name="Muehlbauer G."/>
            <person name="Muensterkoetter M."/>
            <person name="Nelson D."/>
            <person name="O'Donnell K."/>
            <person name="Ouellet T."/>
            <person name="Qi W."/>
            <person name="Quesneville H."/>
            <person name="Roncero M.I.G."/>
            <person name="Seong K.-Y."/>
            <person name="Tetko I.V."/>
            <person name="Urban M."/>
            <person name="Waalwijk C."/>
            <person name="Ward T.J."/>
            <person name="Yao J."/>
            <person name="Birren B.W."/>
            <person name="Kistler H.C."/>
        </authorList>
    </citation>
    <scope>NUCLEOTIDE SEQUENCE [LARGE SCALE GENOMIC DNA]</scope>
    <source>
        <strain evidence="4">ATCC MYA-4620 / CBS 123657 / FGSC 9075 / NRRL 31084 / PH-1</strain>
        <strain evidence="3">PH-1 / ATCC MYA-4620 / FGSC 9075 / NRRL 31084</strain>
    </source>
</reference>
<evidence type="ECO:0000313" key="3">
    <source>
        <dbReference type="EnsemblFungi" id="CEF78901"/>
    </source>
</evidence>
<accession>A0A098DLT2</accession>
<sequence>MSSTWHLNLGNEAAQLAHSATPESQKTKPEAIQPAGTHSYGPPLDPFTPTSQQPCIANAVHKT</sequence>
<evidence type="ECO:0000313" key="2">
    <source>
        <dbReference type="EMBL" id="CEF78901.1"/>
    </source>
</evidence>
<dbReference type="AlphaFoldDB" id="A0A098DLT2"/>
<evidence type="ECO:0000256" key="1">
    <source>
        <dbReference type="SAM" id="MobiDB-lite"/>
    </source>
</evidence>
<dbReference type="EMBL" id="HG970333">
    <property type="protein sequence ID" value="CEF78901.1"/>
    <property type="molecule type" value="Genomic_DNA"/>
</dbReference>
<reference evidence="3" key="4">
    <citation type="submission" date="2017-01" db="UniProtKB">
        <authorList>
            <consortium name="EnsemblFungi"/>
        </authorList>
    </citation>
    <scope>IDENTIFICATION</scope>
    <source>
        <strain evidence="3">PH-1 / ATCC MYA-4620 / FGSC 9075 / NRRL 31084</strain>
    </source>
</reference>